<reference evidence="5 6" key="1">
    <citation type="submission" date="2016-10" db="EMBL/GenBank/DDBJ databases">
        <authorList>
            <person name="de Groot N.N."/>
        </authorList>
    </citation>
    <scope>NUCLEOTIDE SEQUENCE [LARGE SCALE GENOMIC DNA]</scope>
    <source>
        <strain evidence="5 6">CCUG 59231</strain>
    </source>
</reference>
<dbReference type="InterPro" id="IPR051257">
    <property type="entry name" value="Diverse_CBS-Domain"/>
</dbReference>
<dbReference type="OrthoDB" id="9811720at2"/>
<keyword evidence="1 2" id="KW-0129">CBS domain</keyword>
<dbReference type="Gene3D" id="3.10.580.10">
    <property type="entry name" value="CBS-domain"/>
    <property type="match status" value="1"/>
</dbReference>
<feature type="transmembrane region" description="Helical" evidence="3">
    <location>
        <begin position="106"/>
        <end position="139"/>
    </location>
</feature>
<evidence type="ECO:0000313" key="5">
    <source>
        <dbReference type="EMBL" id="SFP15692.1"/>
    </source>
</evidence>
<dbReference type="STRING" id="658457.SAMN05216601_10625"/>
<feature type="transmembrane region" description="Helical" evidence="3">
    <location>
        <begin position="81"/>
        <end position="99"/>
    </location>
</feature>
<evidence type="ECO:0000313" key="6">
    <source>
        <dbReference type="Proteomes" id="UP000182400"/>
    </source>
</evidence>
<dbReference type="PROSITE" id="PS51371">
    <property type="entry name" value="CBS"/>
    <property type="match status" value="2"/>
</dbReference>
<dbReference type="SMART" id="SM00116">
    <property type="entry name" value="CBS"/>
    <property type="match status" value="2"/>
</dbReference>
<evidence type="ECO:0000256" key="2">
    <source>
        <dbReference type="PROSITE-ProRule" id="PRU00703"/>
    </source>
</evidence>
<dbReference type="InterPro" id="IPR058581">
    <property type="entry name" value="TM_HPP"/>
</dbReference>
<dbReference type="InterPro" id="IPR000644">
    <property type="entry name" value="CBS_dom"/>
</dbReference>
<protein>
    <submittedName>
        <fullName evidence="5">CBS domain-containing membrane protein</fullName>
    </submittedName>
</protein>
<name>A0A1I5N242_9GAMM</name>
<dbReference type="Proteomes" id="UP000182400">
    <property type="component" value="Unassembled WGS sequence"/>
</dbReference>
<dbReference type="PANTHER" id="PTHR43080">
    <property type="entry name" value="CBS DOMAIN-CONTAINING PROTEIN CBSX3, MITOCHONDRIAL"/>
    <property type="match status" value="1"/>
</dbReference>
<sequence length="377" mass="40791">MNTPSRLHQWCIAFLPEAPHTRPREWLRAALGASLGFVFTTWLCGQLFGPQLAVHFSGPLAASAVLLFAVSSGALAQPWSILGSYLCATLVGVLVGHLLDHSLLGAALAIGLSLLLMCPLRCLHPPGGAIAFCVVFAPVAPGIPAWHPAMTVVIAALGLLSSALIYNNLTGMRYPRQTAPAADAHHTRDPLPGERVGIRDTDLDQALDELGAFVDVTREDLAMIVKSTERYALRRSMGDIRAGQVMSRDLICATPGTSIKQGLHLLRHHHLKALPILDHNQQLVGIVSLSDLIAPLHHRPAKRLGLFKRRPRPRLGELMSSPVRCTDVDTHVVDLIGVLSDRGLHCLPVLENEKLVGIITQTDVIAALQRDLLAHFD</sequence>
<dbReference type="AlphaFoldDB" id="A0A1I5N242"/>
<feature type="transmembrane region" description="Helical" evidence="3">
    <location>
        <begin position="26"/>
        <end position="45"/>
    </location>
</feature>
<proteinExistence type="predicted"/>
<dbReference type="PANTHER" id="PTHR43080:SF2">
    <property type="entry name" value="CBS DOMAIN-CONTAINING PROTEIN"/>
    <property type="match status" value="1"/>
</dbReference>
<keyword evidence="3" id="KW-1133">Transmembrane helix</keyword>
<keyword evidence="3" id="KW-0812">Transmembrane</keyword>
<dbReference type="Pfam" id="PF00571">
    <property type="entry name" value="CBS"/>
    <property type="match status" value="2"/>
</dbReference>
<feature type="transmembrane region" description="Helical" evidence="3">
    <location>
        <begin position="145"/>
        <end position="166"/>
    </location>
</feature>
<accession>A0A1I5N242</accession>
<evidence type="ECO:0000259" key="4">
    <source>
        <dbReference type="PROSITE" id="PS51371"/>
    </source>
</evidence>
<dbReference type="RefSeq" id="WP_074939033.1">
    <property type="nucleotide sequence ID" value="NZ_FOWP01000006.1"/>
</dbReference>
<gene>
    <name evidence="5" type="ORF">SAMN05216601_10625</name>
</gene>
<dbReference type="SUPFAM" id="SSF54631">
    <property type="entry name" value="CBS-domain pair"/>
    <property type="match status" value="1"/>
</dbReference>
<dbReference type="Pfam" id="PF04982">
    <property type="entry name" value="TM_HPP"/>
    <property type="match status" value="1"/>
</dbReference>
<dbReference type="EMBL" id="FOWP01000006">
    <property type="protein sequence ID" value="SFP15692.1"/>
    <property type="molecule type" value="Genomic_DNA"/>
</dbReference>
<organism evidence="5 6">
    <name type="scientific">Ectopseudomonas composti</name>
    <dbReference type="NCBI Taxonomy" id="658457"/>
    <lineage>
        <taxon>Bacteria</taxon>
        <taxon>Pseudomonadati</taxon>
        <taxon>Pseudomonadota</taxon>
        <taxon>Gammaproteobacteria</taxon>
        <taxon>Pseudomonadales</taxon>
        <taxon>Pseudomonadaceae</taxon>
        <taxon>Ectopseudomonas</taxon>
    </lineage>
</organism>
<dbReference type="CDD" id="cd04600">
    <property type="entry name" value="CBS_pair_HPP_assoc"/>
    <property type="match status" value="1"/>
</dbReference>
<feature type="domain" description="CBS" evidence="4">
    <location>
        <begin position="246"/>
        <end position="303"/>
    </location>
</feature>
<evidence type="ECO:0000256" key="1">
    <source>
        <dbReference type="ARBA" id="ARBA00023122"/>
    </source>
</evidence>
<keyword evidence="3" id="KW-0472">Membrane</keyword>
<evidence type="ECO:0000256" key="3">
    <source>
        <dbReference type="SAM" id="Phobius"/>
    </source>
</evidence>
<feature type="domain" description="CBS" evidence="4">
    <location>
        <begin position="319"/>
        <end position="377"/>
    </location>
</feature>
<dbReference type="InterPro" id="IPR046342">
    <property type="entry name" value="CBS_dom_sf"/>
</dbReference>